<gene>
    <name evidence="1" type="ORF">SAMN04487951_10957</name>
</gene>
<evidence type="ECO:0000313" key="2">
    <source>
        <dbReference type="Proteomes" id="UP000199677"/>
    </source>
</evidence>
<dbReference type="AlphaFoldDB" id="A0A1H0EZ42"/>
<evidence type="ECO:0000313" key="1">
    <source>
        <dbReference type="EMBL" id="SDN87658.1"/>
    </source>
</evidence>
<dbReference type="OrthoDB" id="278693at2"/>
<dbReference type="Proteomes" id="UP000199677">
    <property type="component" value="Unassembled WGS sequence"/>
</dbReference>
<dbReference type="Gene3D" id="1.20.1260.10">
    <property type="match status" value="1"/>
</dbReference>
<dbReference type="STRING" id="416873.SAMN04487951_10957"/>
<organism evidence="1 2">
    <name type="scientific">Vreelandella arcis</name>
    <dbReference type="NCBI Taxonomy" id="416873"/>
    <lineage>
        <taxon>Bacteria</taxon>
        <taxon>Pseudomonadati</taxon>
        <taxon>Pseudomonadota</taxon>
        <taxon>Gammaproteobacteria</taxon>
        <taxon>Oceanospirillales</taxon>
        <taxon>Halomonadaceae</taxon>
        <taxon>Vreelandella</taxon>
    </lineage>
</organism>
<protein>
    <recommendedName>
        <fullName evidence="3">2-hydroxyacyl-CoA dehydratase</fullName>
    </recommendedName>
</protein>
<name>A0A1H0EZ42_9GAMM</name>
<accession>A0A1H0EZ42</accession>
<dbReference type="RefSeq" id="WP_089706792.1">
    <property type="nucleotide sequence ID" value="NZ_FNII01000009.1"/>
</dbReference>
<dbReference type="InterPro" id="IPR012347">
    <property type="entry name" value="Ferritin-like"/>
</dbReference>
<reference evidence="2" key="1">
    <citation type="submission" date="2016-10" db="EMBL/GenBank/DDBJ databases">
        <authorList>
            <person name="Varghese N."/>
            <person name="Submissions S."/>
        </authorList>
    </citation>
    <scope>NUCLEOTIDE SEQUENCE [LARGE SCALE GENOMIC DNA]</scope>
    <source>
        <strain evidence="2">CGMCC 1.6494</strain>
    </source>
</reference>
<evidence type="ECO:0008006" key="3">
    <source>
        <dbReference type="Google" id="ProtNLM"/>
    </source>
</evidence>
<dbReference type="EMBL" id="FNII01000009">
    <property type="protein sequence ID" value="SDN87658.1"/>
    <property type="molecule type" value="Genomic_DNA"/>
</dbReference>
<keyword evidence="2" id="KW-1185">Reference proteome</keyword>
<sequence length="154" mass="17500">MRYNQVKDLIAWVEGYHGRLAQQYSARAKDAESERLQMVLTYLAEHETRMQAGLRAIFDEGHEKRDVLETWFDDPNDFPQPPQLEALADKPLGNSIDAVMASAVEAHRTLEALYAHRVNRAVIEPEAEFFNALAEGHNAELRRIVASIEELQGV</sequence>
<proteinExistence type="predicted"/>